<keyword evidence="1" id="KW-0732">Signal</keyword>
<keyword evidence="4" id="KW-1185">Reference proteome</keyword>
<dbReference type="InterPro" id="IPR055214">
    <property type="entry name" value="PTP-NADK"/>
</dbReference>
<dbReference type="Proteomes" id="UP000444318">
    <property type="component" value="Unassembled WGS sequence"/>
</dbReference>
<accession>A0A843SBF7</accession>
<feature type="domain" description="DSP-PTPase phosphatase fused to NAD+ Kinase" evidence="2">
    <location>
        <begin position="57"/>
        <end position="158"/>
    </location>
</feature>
<evidence type="ECO:0000313" key="4">
    <source>
        <dbReference type="Proteomes" id="UP000444318"/>
    </source>
</evidence>
<feature type="signal peptide" evidence="1">
    <location>
        <begin position="1"/>
        <end position="41"/>
    </location>
</feature>
<evidence type="ECO:0000313" key="3">
    <source>
        <dbReference type="EMBL" id="MQA18047.1"/>
    </source>
</evidence>
<sequence>MRPCPSGAGAKSRGRIVVKTRRAMAVLALLAGLLACGAASATDVVIEAPNVVTISPRLVTSGQPGAKALAGLAAQGFGAVIYLAPPTVSDAIAGEAEIVRQQGLEFINIPIRFGNPTEADFQSFVEAMARLRDRKVLVHCQVNMRASSMTFLYRAIVLHEKPELAYESVARVWSPEGPWKSLMVSLLRKAGIQFEPY</sequence>
<dbReference type="Pfam" id="PF22741">
    <property type="entry name" value="PTP-NADK"/>
    <property type="match status" value="1"/>
</dbReference>
<evidence type="ECO:0000256" key="1">
    <source>
        <dbReference type="SAM" id="SignalP"/>
    </source>
</evidence>
<dbReference type="EMBL" id="WHUF01000001">
    <property type="protein sequence ID" value="MQA18047.1"/>
    <property type="molecule type" value="Genomic_DNA"/>
</dbReference>
<dbReference type="AlphaFoldDB" id="A0A843SBF7"/>
<comment type="caution">
    <text evidence="3">The sequence shown here is derived from an EMBL/GenBank/DDBJ whole genome shotgun (WGS) entry which is preliminary data.</text>
</comment>
<feature type="chain" id="PRO_5032810774" description="DSP-PTPase phosphatase fused to NAD+ Kinase domain-containing protein" evidence="1">
    <location>
        <begin position="42"/>
        <end position="197"/>
    </location>
</feature>
<protein>
    <recommendedName>
        <fullName evidence="2">DSP-PTPase phosphatase fused to NAD+ Kinase domain-containing protein</fullName>
    </recommendedName>
</protein>
<evidence type="ECO:0000259" key="2">
    <source>
        <dbReference type="Pfam" id="PF22741"/>
    </source>
</evidence>
<organism evidence="3 4">
    <name type="scientific">Rugamonas rivuli</name>
    <dbReference type="NCBI Taxonomy" id="2743358"/>
    <lineage>
        <taxon>Bacteria</taxon>
        <taxon>Pseudomonadati</taxon>
        <taxon>Pseudomonadota</taxon>
        <taxon>Betaproteobacteria</taxon>
        <taxon>Burkholderiales</taxon>
        <taxon>Oxalobacteraceae</taxon>
        <taxon>Telluria group</taxon>
        <taxon>Rugamonas</taxon>
    </lineage>
</organism>
<gene>
    <name evidence="3" type="ORF">GEV01_00825</name>
</gene>
<dbReference type="SUPFAM" id="SSF52799">
    <property type="entry name" value="(Phosphotyrosine protein) phosphatases II"/>
    <property type="match status" value="1"/>
</dbReference>
<proteinExistence type="predicted"/>
<dbReference type="InterPro" id="IPR029021">
    <property type="entry name" value="Prot-tyrosine_phosphatase-like"/>
</dbReference>
<name>A0A843SBF7_9BURK</name>
<dbReference type="CDD" id="cd14503">
    <property type="entry name" value="PTP-bact"/>
    <property type="match status" value="1"/>
</dbReference>
<reference evidence="3 4" key="1">
    <citation type="submission" date="2019-10" db="EMBL/GenBank/DDBJ databases">
        <title>Two novel species isolated from a subtropical stream in China.</title>
        <authorList>
            <person name="Lu H."/>
        </authorList>
    </citation>
    <scope>NUCLEOTIDE SEQUENCE [LARGE SCALE GENOMIC DNA]</scope>
    <source>
        <strain evidence="3 4">FT103W</strain>
    </source>
</reference>
<dbReference type="Gene3D" id="3.90.190.10">
    <property type="entry name" value="Protein tyrosine phosphatase superfamily"/>
    <property type="match status" value="1"/>
</dbReference>